<dbReference type="GO" id="GO:0032264">
    <property type="term" value="P:IMP salvage"/>
    <property type="evidence" value="ECO:0007669"/>
    <property type="project" value="TreeGrafter"/>
</dbReference>
<dbReference type="PANTHER" id="PTHR43363">
    <property type="entry name" value="HYPOXANTHINE PHOSPHORIBOSYLTRANSFERASE"/>
    <property type="match status" value="1"/>
</dbReference>
<dbReference type="GO" id="GO:0032265">
    <property type="term" value="P:XMP salvage"/>
    <property type="evidence" value="ECO:0007669"/>
    <property type="project" value="TreeGrafter"/>
</dbReference>
<dbReference type="Proteomes" id="UP001165063">
    <property type="component" value="Unassembled WGS sequence"/>
</dbReference>
<keyword evidence="1" id="KW-0328">Glycosyltransferase</keyword>
<evidence type="ECO:0000256" key="1">
    <source>
        <dbReference type="ARBA" id="ARBA00022676"/>
    </source>
</evidence>
<reference evidence="3" key="1">
    <citation type="submission" date="2023-04" db="EMBL/GenBank/DDBJ databases">
        <title>Ambrosiozyma monospora NBRC 1965.</title>
        <authorList>
            <person name="Ichikawa N."/>
            <person name="Sato H."/>
            <person name="Tonouchi N."/>
        </authorList>
    </citation>
    <scope>NUCLEOTIDE SEQUENCE</scope>
    <source>
        <strain evidence="3">NBRC 1965</strain>
    </source>
</reference>
<dbReference type="OrthoDB" id="9973266at2759"/>
<accession>A0A9W6WL55</accession>
<protein>
    <submittedName>
        <fullName evidence="3">Unnamed protein product</fullName>
    </submittedName>
</protein>
<organism evidence="3 4">
    <name type="scientific">Ambrosiozyma monospora</name>
    <name type="common">Yeast</name>
    <name type="synonym">Endomycopsis monosporus</name>
    <dbReference type="NCBI Taxonomy" id="43982"/>
    <lineage>
        <taxon>Eukaryota</taxon>
        <taxon>Fungi</taxon>
        <taxon>Dikarya</taxon>
        <taxon>Ascomycota</taxon>
        <taxon>Saccharomycotina</taxon>
        <taxon>Pichiomycetes</taxon>
        <taxon>Pichiales</taxon>
        <taxon>Pichiaceae</taxon>
        <taxon>Ambrosiozyma</taxon>
    </lineage>
</organism>
<dbReference type="GO" id="GO:0005737">
    <property type="term" value="C:cytoplasm"/>
    <property type="evidence" value="ECO:0007669"/>
    <property type="project" value="TreeGrafter"/>
</dbReference>
<dbReference type="GO" id="GO:0032263">
    <property type="term" value="P:GMP salvage"/>
    <property type="evidence" value="ECO:0007669"/>
    <property type="project" value="TreeGrafter"/>
</dbReference>
<dbReference type="GO" id="GO:0046100">
    <property type="term" value="P:hypoxanthine metabolic process"/>
    <property type="evidence" value="ECO:0007669"/>
    <property type="project" value="TreeGrafter"/>
</dbReference>
<evidence type="ECO:0000313" key="3">
    <source>
        <dbReference type="EMBL" id="GME78005.1"/>
    </source>
</evidence>
<dbReference type="Gene3D" id="3.40.50.2020">
    <property type="match status" value="1"/>
</dbReference>
<dbReference type="SUPFAM" id="SSF53271">
    <property type="entry name" value="PRTase-like"/>
    <property type="match status" value="1"/>
</dbReference>
<comment type="caution">
    <text evidence="3">The sequence shown here is derived from an EMBL/GenBank/DDBJ whole genome shotgun (WGS) entry which is preliminary data.</text>
</comment>
<gene>
    <name evidence="3" type="ORF">Amon01_000974100</name>
</gene>
<dbReference type="InterPro" id="IPR029057">
    <property type="entry name" value="PRTase-like"/>
</dbReference>
<dbReference type="PANTHER" id="PTHR43363:SF1">
    <property type="entry name" value="HYPOXANTHINE-GUANINE PHOSPHORIBOSYLTRANSFERASE"/>
    <property type="match status" value="1"/>
</dbReference>
<keyword evidence="4" id="KW-1185">Reference proteome</keyword>
<evidence type="ECO:0000313" key="4">
    <source>
        <dbReference type="Proteomes" id="UP001165063"/>
    </source>
</evidence>
<evidence type="ECO:0000256" key="2">
    <source>
        <dbReference type="ARBA" id="ARBA00022679"/>
    </source>
</evidence>
<proteinExistence type="predicted"/>
<dbReference type="AlphaFoldDB" id="A0A9W6WL55"/>
<keyword evidence="2" id="KW-0808">Transferase</keyword>
<sequence>MSEEGKIYISYNHIHQLCKEAAEIIRPLDTDVIIAIGGGGFIPARMLRTFLKREGEPSKKIFAIILSLYEDLATSGTDAEKVGSQVKRIQWINYKESGIDLCNKKVLIIDEVDDTRTTLHYALGELEKDAEKQAKDQGLEKSNTEFFVYVLHNKNKPKKAELPPYILDDKHYIAARETGDVWIAYPWESNDIVTHQKNAEAQGYDI</sequence>
<name>A0A9W6WL55_AMBMO</name>
<dbReference type="EMBL" id="BSXU01012792">
    <property type="protein sequence ID" value="GME78005.1"/>
    <property type="molecule type" value="Genomic_DNA"/>
</dbReference>
<dbReference type="GO" id="GO:0004422">
    <property type="term" value="F:hypoxanthine phosphoribosyltransferase activity"/>
    <property type="evidence" value="ECO:0007669"/>
    <property type="project" value="TreeGrafter"/>
</dbReference>